<keyword evidence="3" id="KW-0418">Kinase</keyword>
<dbReference type="OrthoDB" id="10006023at2759"/>
<evidence type="ECO:0000256" key="5">
    <source>
        <dbReference type="PROSITE-ProRule" id="PRU00339"/>
    </source>
</evidence>
<keyword evidence="4" id="KW-0460">Magnesium</keyword>
<keyword evidence="7" id="KW-1185">Reference proteome</keyword>
<evidence type="ECO:0000256" key="1">
    <source>
        <dbReference type="ARBA" id="ARBA00022679"/>
    </source>
</evidence>
<feature type="repeat" description="TPR" evidence="5">
    <location>
        <begin position="404"/>
        <end position="437"/>
    </location>
</feature>
<dbReference type="PROSITE" id="PS50005">
    <property type="entry name" value="TPR"/>
    <property type="match status" value="4"/>
</dbReference>
<organism evidence="6 7">
    <name type="scientific">Ancylostoma ceylanicum</name>
    <dbReference type="NCBI Taxonomy" id="53326"/>
    <lineage>
        <taxon>Eukaryota</taxon>
        <taxon>Metazoa</taxon>
        <taxon>Ecdysozoa</taxon>
        <taxon>Nematoda</taxon>
        <taxon>Chromadorea</taxon>
        <taxon>Rhabditida</taxon>
        <taxon>Rhabditina</taxon>
        <taxon>Rhabditomorpha</taxon>
        <taxon>Strongyloidea</taxon>
        <taxon>Ancylostomatidae</taxon>
        <taxon>Ancylostomatinae</taxon>
        <taxon>Ancylostoma</taxon>
    </lineage>
</organism>
<dbReference type="STRING" id="53326.A0A016SYU6"/>
<dbReference type="Gene3D" id="1.25.40.10">
    <property type="entry name" value="Tetratricopeptide repeat domain"/>
    <property type="match status" value="1"/>
</dbReference>
<dbReference type="InterPro" id="IPR007666">
    <property type="entry name" value="ADP_PFK/GK"/>
</dbReference>
<dbReference type="GO" id="GO:0046872">
    <property type="term" value="F:metal ion binding"/>
    <property type="evidence" value="ECO:0007669"/>
    <property type="project" value="UniProtKB-KW"/>
</dbReference>
<evidence type="ECO:0008006" key="8">
    <source>
        <dbReference type="Google" id="ProtNLM"/>
    </source>
</evidence>
<reference evidence="7" key="1">
    <citation type="journal article" date="2015" name="Nat. Genet.">
        <title>The genome and transcriptome of the zoonotic hookworm Ancylostoma ceylanicum identify infection-specific gene families.</title>
        <authorList>
            <person name="Schwarz E.M."/>
            <person name="Hu Y."/>
            <person name="Antoshechkin I."/>
            <person name="Miller M.M."/>
            <person name="Sternberg P.W."/>
            <person name="Aroian R.V."/>
        </authorList>
    </citation>
    <scope>NUCLEOTIDE SEQUENCE</scope>
    <source>
        <strain evidence="7">HY135</strain>
    </source>
</reference>
<protein>
    <recommendedName>
        <fullName evidence="8">Tetratricopeptide repeat protein</fullName>
    </recommendedName>
</protein>
<dbReference type="EMBL" id="JARK01001493">
    <property type="protein sequence ID" value="EYB95635.1"/>
    <property type="molecule type" value="Genomic_DNA"/>
</dbReference>
<sequence>MKSIVEADCGGPNALVGLAQNYGTSNQRIAPTVSRGVSSLLPSSSLGEQFANDFLQQKAAAAPAPSTFSMKALAAQLSKQSTSTTSLANNWSSEYAARPGHQLSTQWSQQYAASRPSFENAWAGATGQTTPYPAIAQSSTSVDSAMWSAEFLDNVETSLRSSPLSSELADSWAQEYTAGMPDLFTSMESEWDTIQRNIALSQKDEIQKAENDVYVHQEHNPFLTSADPLAEGDRLMQAGDLGNAMLAYEAAVQKNPRDAELARALRDYHDKLEEAVKRNPEDANVGIVDGTTSTNPFAWCRLGLSHAENEHDSKAIAAFNNCLKIQPNNEDALLALSVSLANESVENEALHQLEKWIVAHQGGDPALVVKSPSSYSSFLDHETFEKVEERFLNAARQQSGTADAALQNALGVLYNLNRNYERAVECIKLAIASRPDDPRLWNRLGATLANGDRTPEAVAAYREALQRYPMYVRARYNLGISCMHLSSYREAVEHFVSALDLQKGGLDSSSIWPTLRSATIRMPNAPDEVLPALDRRDLNAFKAALSRMQPV</sequence>
<proteinExistence type="predicted"/>
<feature type="repeat" description="TPR" evidence="5">
    <location>
        <begin position="296"/>
        <end position="329"/>
    </location>
</feature>
<comment type="caution">
    <text evidence="6">The sequence shown here is derived from an EMBL/GenBank/DDBJ whole genome shotgun (WGS) entry which is preliminary data.</text>
</comment>
<accession>A0A016SYU6</accession>
<name>A0A016SYU6_9BILA</name>
<evidence type="ECO:0000313" key="7">
    <source>
        <dbReference type="Proteomes" id="UP000024635"/>
    </source>
</evidence>
<evidence type="ECO:0000256" key="3">
    <source>
        <dbReference type="ARBA" id="ARBA00022777"/>
    </source>
</evidence>
<evidence type="ECO:0000256" key="4">
    <source>
        <dbReference type="ARBA" id="ARBA00022842"/>
    </source>
</evidence>
<dbReference type="InterPro" id="IPR019734">
    <property type="entry name" value="TPR_rpt"/>
</dbReference>
<dbReference type="Pfam" id="PF13181">
    <property type="entry name" value="TPR_8"/>
    <property type="match status" value="2"/>
</dbReference>
<dbReference type="GO" id="GO:0005783">
    <property type="term" value="C:endoplasmic reticulum"/>
    <property type="evidence" value="ECO:0007669"/>
    <property type="project" value="TreeGrafter"/>
</dbReference>
<feature type="repeat" description="TPR" evidence="5">
    <location>
        <begin position="472"/>
        <end position="505"/>
    </location>
</feature>
<keyword evidence="1" id="KW-0808">Transferase</keyword>
<keyword evidence="2" id="KW-0479">Metal-binding</keyword>
<dbReference type="GO" id="GO:0043843">
    <property type="term" value="F:ADP-specific glucokinase activity"/>
    <property type="evidence" value="ECO:0007669"/>
    <property type="project" value="TreeGrafter"/>
</dbReference>
<dbReference type="PANTHER" id="PTHR21208">
    <property type="entry name" value="ADP-DEPENDENT GLUCOKINASE"/>
    <property type="match status" value="1"/>
</dbReference>
<dbReference type="Proteomes" id="UP000024635">
    <property type="component" value="Unassembled WGS sequence"/>
</dbReference>
<evidence type="ECO:0000256" key="2">
    <source>
        <dbReference type="ARBA" id="ARBA00022723"/>
    </source>
</evidence>
<dbReference type="SUPFAM" id="SSF48452">
    <property type="entry name" value="TPR-like"/>
    <property type="match status" value="2"/>
</dbReference>
<dbReference type="Pfam" id="PF13432">
    <property type="entry name" value="TPR_16"/>
    <property type="match status" value="1"/>
</dbReference>
<evidence type="ECO:0000313" key="6">
    <source>
        <dbReference type="EMBL" id="EYB95635.1"/>
    </source>
</evidence>
<dbReference type="InterPro" id="IPR011990">
    <property type="entry name" value="TPR-like_helical_dom_sf"/>
</dbReference>
<gene>
    <name evidence="6" type="primary">Acey_s0157.g3181</name>
    <name evidence="6" type="synonym">Acey-prx-5</name>
    <name evidence="6" type="ORF">Y032_0157g3181</name>
</gene>
<dbReference type="PANTHER" id="PTHR21208:SF0">
    <property type="entry name" value="ADP-DEPENDENT GLUCOKINASE"/>
    <property type="match status" value="1"/>
</dbReference>
<feature type="repeat" description="TPR" evidence="5">
    <location>
        <begin position="438"/>
        <end position="471"/>
    </location>
</feature>
<dbReference type="SMART" id="SM00028">
    <property type="entry name" value="TPR"/>
    <property type="match status" value="4"/>
</dbReference>
<dbReference type="AlphaFoldDB" id="A0A016SYU6"/>
<dbReference type="GO" id="GO:0006006">
    <property type="term" value="P:glucose metabolic process"/>
    <property type="evidence" value="ECO:0007669"/>
    <property type="project" value="TreeGrafter"/>
</dbReference>
<keyword evidence="5" id="KW-0802">TPR repeat</keyword>